<gene>
    <name evidence="2" type="ORF">ACFO1S_04745</name>
</gene>
<organism evidence="2 3">
    <name type="scientific">Cohnella boryungensis</name>
    <dbReference type="NCBI Taxonomy" id="768479"/>
    <lineage>
        <taxon>Bacteria</taxon>
        <taxon>Bacillati</taxon>
        <taxon>Bacillota</taxon>
        <taxon>Bacilli</taxon>
        <taxon>Bacillales</taxon>
        <taxon>Paenibacillaceae</taxon>
        <taxon>Cohnella</taxon>
    </lineage>
</organism>
<comment type="caution">
    <text evidence="2">The sequence shown here is derived from an EMBL/GenBank/DDBJ whole genome shotgun (WGS) entry which is preliminary data.</text>
</comment>
<proteinExistence type="predicted"/>
<keyword evidence="1" id="KW-0732">Signal</keyword>
<dbReference type="RefSeq" id="WP_204603378.1">
    <property type="nucleotide sequence ID" value="NZ_JBHSED010000005.1"/>
</dbReference>
<sequence length="185" mass="20838">MKRIGLVVLVGLALVAAACGKTEKETQVPKGNYELKEVKLYSDKVTVSVPKDFELMTDEMKQVKYPAGNPPEFVYTDAEGTVNVAINVVDNPLTEKDIEPLVEQMKSMYKAAASEWIDSGKLEVNKKTYGFVEFKIKTPDGAEVYNYIYFTDYDGKMFMGTFNSVTEKLDDWKPTAKEVLYSIKL</sequence>
<evidence type="ECO:0000313" key="2">
    <source>
        <dbReference type="EMBL" id="MFC4302750.1"/>
    </source>
</evidence>
<dbReference type="EMBL" id="JBHSED010000005">
    <property type="protein sequence ID" value="MFC4302750.1"/>
    <property type="molecule type" value="Genomic_DNA"/>
</dbReference>
<accession>A0ABV8S6L0</accession>
<reference evidence="3" key="1">
    <citation type="journal article" date="2019" name="Int. J. Syst. Evol. Microbiol.">
        <title>The Global Catalogue of Microorganisms (GCM) 10K type strain sequencing project: providing services to taxonomists for standard genome sequencing and annotation.</title>
        <authorList>
            <consortium name="The Broad Institute Genomics Platform"/>
            <consortium name="The Broad Institute Genome Sequencing Center for Infectious Disease"/>
            <person name="Wu L."/>
            <person name="Ma J."/>
        </authorList>
    </citation>
    <scope>NUCLEOTIDE SEQUENCE [LARGE SCALE GENOMIC DNA]</scope>
    <source>
        <strain evidence="3">CGMCC 4.1641</strain>
    </source>
</reference>
<evidence type="ECO:0008006" key="4">
    <source>
        <dbReference type="Google" id="ProtNLM"/>
    </source>
</evidence>
<dbReference type="PROSITE" id="PS51257">
    <property type="entry name" value="PROKAR_LIPOPROTEIN"/>
    <property type="match status" value="1"/>
</dbReference>
<evidence type="ECO:0000313" key="3">
    <source>
        <dbReference type="Proteomes" id="UP001595755"/>
    </source>
</evidence>
<protein>
    <recommendedName>
        <fullName evidence="4">Lipoprotein</fullName>
    </recommendedName>
</protein>
<keyword evidence="3" id="KW-1185">Reference proteome</keyword>
<feature type="chain" id="PRO_5046831333" description="Lipoprotein" evidence="1">
    <location>
        <begin position="19"/>
        <end position="185"/>
    </location>
</feature>
<dbReference type="Proteomes" id="UP001595755">
    <property type="component" value="Unassembled WGS sequence"/>
</dbReference>
<name>A0ABV8S6L0_9BACL</name>
<feature type="signal peptide" evidence="1">
    <location>
        <begin position="1"/>
        <end position="18"/>
    </location>
</feature>
<evidence type="ECO:0000256" key="1">
    <source>
        <dbReference type="SAM" id="SignalP"/>
    </source>
</evidence>